<keyword evidence="2" id="KW-0812">Transmembrane</keyword>
<dbReference type="AlphaFoldDB" id="A0AAD4XG91"/>
<evidence type="ECO:0000256" key="2">
    <source>
        <dbReference type="SAM" id="Phobius"/>
    </source>
</evidence>
<evidence type="ECO:0000313" key="4">
    <source>
        <dbReference type="Proteomes" id="UP001202328"/>
    </source>
</evidence>
<sequence>MGIIWRRSPALLYSSSFFAILTICLIVSIDMASAWKRDMCLPGDIYIDSTNDPPQGSKDCKFCLKWCKEECSDLDLPASSYSCLAAGDIRCKCCCGKSLPSSSYPSSPREVSQLHSEFKGPWPQDINLCMKDDKYLKIKHKDGRHCISKPSCEESCKKEGLRMTRAECGAGGRASPNPHYEWYEQCCCGKLKPSPPPPPPPSPLPPPPSPQPPSKTPAPLSQPAPPPSPSKTPAPLSPPPPPPPSPSPPNASHPPPQWCTPPKSSPSPPSSPCLFLTSPPPIPKNMCQFEDTYVALHSDCGTCPSDCKKKCSGMDSSMVTQRCTVDPCSQICECCCKNNKPSVPGPSKCQPTDPPPVKDCSICITDHCKDKCSEGAVIFPGTQCAST</sequence>
<gene>
    <name evidence="3" type="ORF">MKW98_029248</name>
</gene>
<proteinExistence type="predicted"/>
<feature type="transmembrane region" description="Helical" evidence="2">
    <location>
        <begin position="12"/>
        <end position="35"/>
    </location>
</feature>
<organism evidence="3 4">
    <name type="scientific">Papaver atlanticum</name>
    <dbReference type="NCBI Taxonomy" id="357466"/>
    <lineage>
        <taxon>Eukaryota</taxon>
        <taxon>Viridiplantae</taxon>
        <taxon>Streptophyta</taxon>
        <taxon>Embryophyta</taxon>
        <taxon>Tracheophyta</taxon>
        <taxon>Spermatophyta</taxon>
        <taxon>Magnoliopsida</taxon>
        <taxon>Ranunculales</taxon>
        <taxon>Papaveraceae</taxon>
        <taxon>Papaveroideae</taxon>
        <taxon>Papaver</taxon>
    </lineage>
</organism>
<dbReference type="Proteomes" id="UP001202328">
    <property type="component" value="Unassembled WGS sequence"/>
</dbReference>
<feature type="region of interest" description="Disordered" evidence="1">
    <location>
        <begin position="197"/>
        <end position="265"/>
    </location>
</feature>
<dbReference type="EMBL" id="JAJJMB010009347">
    <property type="protein sequence ID" value="KAI3914244.1"/>
    <property type="molecule type" value="Genomic_DNA"/>
</dbReference>
<dbReference type="PRINTS" id="PR01217">
    <property type="entry name" value="PRICHEXTENSN"/>
</dbReference>
<accession>A0AAD4XG91</accession>
<keyword evidence="2" id="KW-0472">Membrane</keyword>
<evidence type="ECO:0000256" key="1">
    <source>
        <dbReference type="SAM" id="MobiDB-lite"/>
    </source>
</evidence>
<keyword evidence="4" id="KW-1185">Reference proteome</keyword>
<reference evidence="3" key="1">
    <citation type="submission" date="2022-04" db="EMBL/GenBank/DDBJ databases">
        <title>A functionally conserved STORR gene fusion in Papaver species that diverged 16.8 million years ago.</title>
        <authorList>
            <person name="Catania T."/>
        </authorList>
    </citation>
    <scope>NUCLEOTIDE SEQUENCE</scope>
    <source>
        <strain evidence="3">S-188037</strain>
    </source>
</reference>
<name>A0AAD4XG91_9MAGN</name>
<comment type="caution">
    <text evidence="3">The sequence shown here is derived from an EMBL/GenBank/DDBJ whole genome shotgun (WGS) entry which is preliminary data.</text>
</comment>
<keyword evidence="2" id="KW-1133">Transmembrane helix</keyword>
<protein>
    <submittedName>
        <fullName evidence="3">Uncharacterized protein</fullName>
    </submittedName>
</protein>
<evidence type="ECO:0000313" key="3">
    <source>
        <dbReference type="EMBL" id="KAI3914244.1"/>
    </source>
</evidence>